<dbReference type="Pfam" id="PF13489">
    <property type="entry name" value="Methyltransf_23"/>
    <property type="match status" value="1"/>
</dbReference>
<evidence type="ECO:0000313" key="2">
    <source>
        <dbReference type="Proteomes" id="UP001595976"/>
    </source>
</evidence>
<gene>
    <name evidence="1" type="ORF">ACFPK2_19215</name>
</gene>
<dbReference type="CDD" id="cd02440">
    <property type="entry name" value="AdoMet_MTases"/>
    <property type="match status" value="1"/>
</dbReference>
<comment type="caution">
    <text evidence="1">The sequence shown here is derived from an EMBL/GenBank/DDBJ whole genome shotgun (WGS) entry which is preliminary data.</text>
</comment>
<reference evidence="2" key="1">
    <citation type="journal article" date="2019" name="Int. J. Syst. Evol. Microbiol.">
        <title>The Global Catalogue of Microorganisms (GCM) 10K type strain sequencing project: providing services to taxonomists for standard genome sequencing and annotation.</title>
        <authorList>
            <consortium name="The Broad Institute Genomics Platform"/>
            <consortium name="The Broad Institute Genome Sequencing Center for Infectious Disease"/>
            <person name="Wu L."/>
            <person name="Ma J."/>
        </authorList>
    </citation>
    <scope>NUCLEOTIDE SEQUENCE [LARGE SCALE GENOMIC DNA]</scope>
    <source>
        <strain evidence="2">CGMCC 1.15643</strain>
    </source>
</reference>
<dbReference type="Gene3D" id="3.40.50.150">
    <property type="entry name" value="Vaccinia Virus protein VP39"/>
    <property type="match status" value="1"/>
</dbReference>
<dbReference type="RefSeq" id="WP_158445298.1">
    <property type="nucleotide sequence ID" value="NZ_JAOAOS010000008.1"/>
</dbReference>
<organism evidence="1 2">
    <name type="scientific">Bosea minatitlanensis</name>
    <dbReference type="NCBI Taxonomy" id="128782"/>
    <lineage>
        <taxon>Bacteria</taxon>
        <taxon>Pseudomonadati</taxon>
        <taxon>Pseudomonadota</taxon>
        <taxon>Alphaproteobacteria</taxon>
        <taxon>Hyphomicrobiales</taxon>
        <taxon>Boseaceae</taxon>
        <taxon>Bosea</taxon>
    </lineage>
</organism>
<keyword evidence="2" id="KW-1185">Reference proteome</keyword>
<dbReference type="EMBL" id="JBHSLI010000008">
    <property type="protein sequence ID" value="MFC5295126.1"/>
    <property type="molecule type" value="Genomic_DNA"/>
</dbReference>
<dbReference type="PANTHER" id="PTHR43464">
    <property type="entry name" value="METHYLTRANSFERASE"/>
    <property type="match status" value="1"/>
</dbReference>
<dbReference type="PANTHER" id="PTHR43464:SF23">
    <property type="entry name" value="JUVENILE HORMONE ACID O-METHYLTRANSFERASE"/>
    <property type="match status" value="1"/>
</dbReference>
<proteinExistence type="predicted"/>
<dbReference type="GO" id="GO:0008168">
    <property type="term" value="F:methyltransferase activity"/>
    <property type="evidence" value="ECO:0007669"/>
    <property type="project" value="UniProtKB-KW"/>
</dbReference>
<protein>
    <submittedName>
        <fullName evidence="1">Class I SAM-dependent methyltransferase</fullName>
    </submittedName>
</protein>
<evidence type="ECO:0000313" key="1">
    <source>
        <dbReference type="EMBL" id="MFC5295126.1"/>
    </source>
</evidence>
<accession>A0ABW0F949</accession>
<dbReference type="SUPFAM" id="SSF53335">
    <property type="entry name" value="S-adenosyl-L-methionine-dependent methyltransferases"/>
    <property type="match status" value="1"/>
</dbReference>
<dbReference type="GO" id="GO:0032259">
    <property type="term" value="P:methylation"/>
    <property type="evidence" value="ECO:0007669"/>
    <property type="project" value="UniProtKB-KW"/>
</dbReference>
<keyword evidence="1" id="KW-0808">Transferase</keyword>
<name>A0ABW0F949_9HYPH</name>
<sequence>MTAMTALREIAAEPAPAEISAGPELDWLLASLQSNRFMPHPPPDSIFVGDGDYRAIGAEFLGHFVRIGRLKPHERVFDIGCGIGRMAVPLTQYLDPERGSYDGVDPVTEGILWCAQTITPAYPRFRFQRLDIAHPLYNPQGSLPGIEVRFGFGNGSFDFVTMTSVATHLPPEELVVYLQESSRLLAPGGRLFLTAFAIDGAETGQERLSFKRWQDGPGWYAIDEAPLAAAGIDSRFLVEQAMQAGLAVEALRPGHWRGISAAHYQDLLIATKPGGKEPGGKEPGGRA</sequence>
<dbReference type="InterPro" id="IPR029063">
    <property type="entry name" value="SAM-dependent_MTases_sf"/>
</dbReference>
<keyword evidence="1" id="KW-0489">Methyltransferase</keyword>
<dbReference type="Proteomes" id="UP001595976">
    <property type="component" value="Unassembled WGS sequence"/>
</dbReference>